<dbReference type="InterPro" id="IPR003797">
    <property type="entry name" value="DegV"/>
</dbReference>
<evidence type="ECO:0000313" key="4">
    <source>
        <dbReference type="Proteomes" id="UP000242754"/>
    </source>
</evidence>
<dbReference type="InterPro" id="IPR036117">
    <property type="entry name" value="DhaL_dom_sf"/>
</dbReference>
<dbReference type="GO" id="GO:0004371">
    <property type="term" value="F:glycerone kinase activity"/>
    <property type="evidence" value="ECO:0007669"/>
    <property type="project" value="InterPro"/>
</dbReference>
<dbReference type="PANTHER" id="PTHR33434">
    <property type="entry name" value="DEGV DOMAIN-CONTAINING PROTEIN DR_1986-RELATED"/>
    <property type="match status" value="1"/>
</dbReference>
<dbReference type="NCBIfam" id="TIGR00762">
    <property type="entry name" value="DegV"/>
    <property type="match status" value="1"/>
</dbReference>
<keyword evidence="1" id="KW-0446">Lipid-binding</keyword>
<dbReference type="InterPro" id="IPR050270">
    <property type="entry name" value="DegV_domain_contain"/>
</dbReference>
<dbReference type="GO" id="GO:0008289">
    <property type="term" value="F:lipid binding"/>
    <property type="evidence" value="ECO:0007669"/>
    <property type="project" value="UniProtKB-KW"/>
</dbReference>
<dbReference type="OrthoDB" id="9760324at2"/>
<evidence type="ECO:0000313" key="3">
    <source>
        <dbReference type="EMBL" id="CZQ83135.1"/>
    </source>
</evidence>
<dbReference type="SMART" id="SM01121">
    <property type="entry name" value="Dak1_2"/>
    <property type="match status" value="1"/>
</dbReference>
<protein>
    <submittedName>
        <fullName evidence="3">Degv</fullName>
    </submittedName>
</protein>
<sequence>MSVQYLDSEKLYYSFVSGAQEVIKNKKTLNEINVFPVADGDTGSNLSSTMHAIILDAKILHTVKATMGTIADAALNGARGNSGIIIAQYINGIFMSLLDEEKINMVSFAETVKNAVPYAYKAIANPVEGTIITVIKDWAESIYRNKDKAADFQELFSEAMTDASHSLEMTTKQLQVLENSNVVDSGAKGFVHFINGFLDFLKSGKLGTELVEADEDFSFNEDLIHSNQEILHRYCTEALVTGEFINHEAIKESLSQFGDSLIVAGNDRKARIHIHTNTPEKIFQVLRTAGVIVQQKADDMVRQNEDAFERKYDIALVTDSIADVPQEVIDRFQVHMVPLSLHFEGTSYLDKLTMTAEIFYPILDEIAEYPTSSQPNPVVIESYLRALTDHYKKVIIVTVAKEQSGTYSVFRKAAEKYAGEGKQVVVIDSKKNSGAEGLLVMKAAELIHSGKGMEEIVREIESLREKTNILVSVNTLKYMVRSGRLGKVSGFAAKALNLKPVISIDNIGKGKIEKNAFSEKANMRKIMGMLNEVNKKDKITRYAIVHANDASRAEVFSLRCTKLLGKEPEYIMNISTIVGMSAGVGSVAVSYMCEEGK</sequence>
<dbReference type="InterPro" id="IPR033470">
    <property type="entry name" value="FakA-like_C"/>
</dbReference>
<dbReference type="SUPFAM" id="SSF82549">
    <property type="entry name" value="DAK1/DegV-like"/>
    <property type="match status" value="1"/>
</dbReference>
<proteinExistence type="predicted"/>
<dbReference type="Proteomes" id="UP000242754">
    <property type="component" value="Unassembled WGS sequence"/>
</dbReference>
<dbReference type="SUPFAM" id="SSF101473">
    <property type="entry name" value="DhaL-like"/>
    <property type="match status" value="1"/>
</dbReference>
<gene>
    <name evidence="3" type="ORF">Tpal_403</name>
</gene>
<organism evidence="3 4">
    <name type="scientific">Trichococcus palustris</name>
    <dbReference type="NCBI Taxonomy" id="140314"/>
    <lineage>
        <taxon>Bacteria</taxon>
        <taxon>Bacillati</taxon>
        <taxon>Bacillota</taxon>
        <taxon>Bacilli</taxon>
        <taxon>Lactobacillales</taxon>
        <taxon>Carnobacteriaceae</taxon>
        <taxon>Trichococcus</taxon>
    </lineage>
</organism>
<name>A0A143Y6N4_9LACT</name>
<dbReference type="InterPro" id="IPR048394">
    <property type="entry name" value="FakA-like_M"/>
</dbReference>
<dbReference type="InterPro" id="IPR004007">
    <property type="entry name" value="DhaL_dom"/>
</dbReference>
<dbReference type="Pfam" id="PF02734">
    <property type="entry name" value="Dak2"/>
    <property type="match status" value="1"/>
</dbReference>
<dbReference type="SMART" id="SM01120">
    <property type="entry name" value="Dak2"/>
    <property type="match status" value="1"/>
</dbReference>
<dbReference type="PANTHER" id="PTHR33434:SF8">
    <property type="entry name" value="DEGV DOMAIN-CONTAINING PROTEIN SPR1019"/>
    <property type="match status" value="1"/>
</dbReference>
<dbReference type="PROSITE" id="PS51482">
    <property type="entry name" value="DEGV"/>
    <property type="match status" value="1"/>
</dbReference>
<dbReference type="Pfam" id="PF02645">
    <property type="entry name" value="DegV"/>
    <property type="match status" value="1"/>
</dbReference>
<keyword evidence="4" id="KW-1185">Reference proteome</keyword>
<dbReference type="InterPro" id="IPR043168">
    <property type="entry name" value="DegV_C"/>
</dbReference>
<dbReference type="Gene3D" id="1.25.40.340">
    <property type="match status" value="1"/>
</dbReference>
<dbReference type="STRING" id="140314.SAMN04488076_103111"/>
<dbReference type="AlphaFoldDB" id="A0A143Y6N4"/>
<dbReference type="EMBL" id="FJNE01000001">
    <property type="protein sequence ID" value="CZQ83135.1"/>
    <property type="molecule type" value="Genomic_DNA"/>
</dbReference>
<evidence type="ECO:0000256" key="1">
    <source>
        <dbReference type="ARBA" id="ARBA00023121"/>
    </source>
</evidence>
<dbReference type="GO" id="GO:0006071">
    <property type="term" value="P:glycerol metabolic process"/>
    <property type="evidence" value="ECO:0007669"/>
    <property type="project" value="InterPro"/>
</dbReference>
<accession>A0A143Y6N4</accession>
<feature type="domain" description="DhaL" evidence="2">
    <location>
        <begin position="9"/>
        <end position="199"/>
    </location>
</feature>
<dbReference type="Pfam" id="PF21645">
    <property type="entry name" value="FakA-like_M"/>
    <property type="match status" value="1"/>
</dbReference>
<dbReference type="Gene3D" id="3.30.1180.10">
    <property type="match status" value="1"/>
</dbReference>
<dbReference type="PROSITE" id="PS51480">
    <property type="entry name" value="DHAL"/>
    <property type="match status" value="1"/>
</dbReference>
<dbReference type="RefSeq" id="WP_087030627.1">
    <property type="nucleotide sequence ID" value="NZ_FJNE01000001.1"/>
</dbReference>
<reference evidence="3 4" key="1">
    <citation type="submission" date="2016-02" db="EMBL/GenBank/DDBJ databases">
        <authorList>
            <person name="Wen L."/>
            <person name="He K."/>
            <person name="Yang H."/>
        </authorList>
    </citation>
    <scope>NUCLEOTIDE SEQUENCE [LARGE SCALE GENOMIC DNA]</scope>
    <source>
        <strain evidence="3">Trichococcus palustris</strain>
    </source>
</reference>
<dbReference type="Gene3D" id="3.40.50.10170">
    <property type="match status" value="1"/>
</dbReference>
<evidence type="ECO:0000259" key="2">
    <source>
        <dbReference type="PROSITE" id="PS51480"/>
    </source>
</evidence>